<dbReference type="OrthoDB" id="10485731at2759"/>
<gene>
    <name evidence="1" type="ORF">VMCG_10175</name>
</gene>
<dbReference type="AlphaFoldDB" id="A0A423VD09"/>
<sequence>MVCQEKSAFQLFLVTNELVLELAKKIGSKQQLSKLCLVCKAFDNTFSVELFRHITFTIHPDSVPDFVRLVCGKLPSKLRHTRALSIVTWGAPDKWRKLQAYDKGHEGPGFFKSLCILQQVGDEAFPPLECLTLEVVRTQGSLLAYGIDKDRDNNRDNEPLPNTIIHQAMRAIRLGHPLTSIHALPWHNLKVLKLSHLVLIHPQYQIDPEPAASGINIANILASYLHCLTKTEELEELRLSHLGGHHLAWEEISPTSMPKLKRLHLDTIDQWGYDYFLSPEMAAFMRNIHLTISEPELALHDLSRVQSWHPSPDVVNLFNDSATWSLRPLGLGVDLSLWGEPTWLAVPAPWQWLKYLKVIVPIANDFMRPFCDTFLQNMAQLEAICLEIACHAARTCPRLEYVVFQTLDWAIPAFKNRIRAYGITRKKLRSRGAGAGARARNRDRDRVEAVELDRAVVEVEIPEVFWPDGTKMSRLATGGPF</sequence>
<proteinExistence type="predicted"/>
<protein>
    <submittedName>
        <fullName evidence="1">Uncharacterized protein</fullName>
    </submittedName>
</protein>
<keyword evidence="2" id="KW-1185">Reference proteome</keyword>
<reference evidence="1 2" key="1">
    <citation type="submission" date="2015-09" db="EMBL/GenBank/DDBJ databases">
        <title>Host preference determinants of Valsa canker pathogens revealed by comparative genomics.</title>
        <authorList>
            <person name="Yin Z."/>
            <person name="Huang L."/>
        </authorList>
    </citation>
    <scope>NUCLEOTIDE SEQUENCE [LARGE SCALE GENOMIC DNA]</scope>
    <source>
        <strain evidence="1 2">03-1</strain>
    </source>
</reference>
<dbReference type="EMBL" id="LKEA01000075">
    <property type="protein sequence ID" value="ROV88851.1"/>
    <property type="molecule type" value="Genomic_DNA"/>
</dbReference>
<accession>A0A423VD09</accession>
<name>A0A423VD09_9PEZI</name>
<organism evidence="1 2">
    <name type="scientific">Cytospora schulzeri</name>
    <dbReference type="NCBI Taxonomy" id="448051"/>
    <lineage>
        <taxon>Eukaryota</taxon>
        <taxon>Fungi</taxon>
        <taxon>Dikarya</taxon>
        <taxon>Ascomycota</taxon>
        <taxon>Pezizomycotina</taxon>
        <taxon>Sordariomycetes</taxon>
        <taxon>Sordariomycetidae</taxon>
        <taxon>Diaporthales</taxon>
        <taxon>Cytosporaceae</taxon>
        <taxon>Cytospora</taxon>
    </lineage>
</organism>
<evidence type="ECO:0000313" key="1">
    <source>
        <dbReference type="EMBL" id="ROV88851.1"/>
    </source>
</evidence>
<evidence type="ECO:0000313" key="2">
    <source>
        <dbReference type="Proteomes" id="UP000283895"/>
    </source>
</evidence>
<comment type="caution">
    <text evidence="1">The sequence shown here is derived from an EMBL/GenBank/DDBJ whole genome shotgun (WGS) entry which is preliminary data.</text>
</comment>
<dbReference type="Proteomes" id="UP000283895">
    <property type="component" value="Unassembled WGS sequence"/>
</dbReference>